<evidence type="ECO:0000313" key="3">
    <source>
        <dbReference type="Proteomes" id="UP001054945"/>
    </source>
</evidence>
<proteinExistence type="predicted"/>
<sequence length="233" mass="26441">MDLAPVLQVSLENIANPNVNRFFGNNCTTKCHCESECFCHHITGKCHCNSKIEKLNCTTNDTNCGQQICSCPILAYNQSHEKCVCDYIDEPETNHPFTLSKILLATLILTLIITAAVVFILTFLLPFLLYFKKNKSNITIKSSNFVGYNLPENEKEYKLFGSKYVKRELSINNKQTISKATFENPEVPLHQRSKDEIPEFNVSSMESGVKSISQLSCNDNFDAEDEKIFNTKF</sequence>
<keyword evidence="3" id="KW-1185">Reference proteome</keyword>
<protein>
    <submittedName>
        <fullName evidence="2">Uncharacterized protein</fullName>
    </submittedName>
</protein>
<evidence type="ECO:0000313" key="2">
    <source>
        <dbReference type="EMBL" id="GIX82445.1"/>
    </source>
</evidence>
<dbReference type="AlphaFoldDB" id="A0AAV4NF72"/>
<organism evidence="2 3">
    <name type="scientific">Caerostris extrusa</name>
    <name type="common">Bark spider</name>
    <name type="synonym">Caerostris bankana</name>
    <dbReference type="NCBI Taxonomy" id="172846"/>
    <lineage>
        <taxon>Eukaryota</taxon>
        <taxon>Metazoa</taxon>
        <taxon>Ecdysozoa</taxon>
        <taxon>Arthropoda</taxon>
        <taxon>Chelicerata</taxon>
        <taxon>Arachnida</taxon>
        <taxon>Araneae</taxon>
        <taxon>Araneomorphae</taxon>
        <taxon>Entelegynae</taxon>
        <taxon>Araneoidea</taxon>
        <taxon>Araneidae</taxon>
        <taxon>Caerostris</taxon>
    </lineage>
</organism>
<keyword evidence="1" id="KW-0472">Membrane</keyword>
<name>A0AAV4NF72_CAEEX</name>
<dbReference type="Proteomes" id="UP001054945">
    <property type="component" value="Unassembled WGS sequence"/>
</dbReference>
<accession>A0AAV4NF72</accession>
<evidence type="ECO:0000256" key="1">
    <source>
        <dbReference type="SAM" id="Phobius"/>
    </source>
</evidence>
<reference evidence="2 3" key="1">
    <citation type="submission" date="2021-06" db="EMBL/GenBank/DDBJ databases">
        <title>Caerostris extrusa draft genome.</title>
        <authorList>
            <person name="Kono N."/>
            <person name="Arakawa K."/>
        </authorList>
    </citation>
    <scope>NUCLEOTIDE SEQUENCE [LARGE SCALE GENOMIC DNA]</scope>
</reference>
<feature type="transmembrane region" description="Helical" evidence="1">
    <location>
        <begin position="102"/>
        <end position="131"/>
    </location>
</feature>
<keyword evidence="1" id="KW-1133">Transmembrane helix</keyword>
<gene>
    <name evidence="2" type="ORF">CEXT_812921</name>
</gene>
<keyword evidence="1" id="KW-0812">Transmembrane</keyword>
<comment type="caution">
    <text evidence="2">The sequence shown here is derived from an EMBL/GenBank/DDBJ whole genome shotgun (WGS) entry which is preliminary data.</text>
</comment>
<dbReference type="EMBL" id="BPLR01020783">
    <property type="protein sequence ID" value="GIX82445.1"/>
    <property type="molecule type" value="Genomic_DNA"/>
</dbReference>